<dbReference type="InterPro" id="IPR052709">
    <property type="entry name" value="Transposase-MT_Hybrid"/>
</dbReference>
<protein>
    <recommendedName>
        <fullName evidence="3">Transposase</fullName>
    </recommendedName>
</protein>
<dbReference type="InterPro" id="IPR036397">
    <property type="entry name" value="RNaseH_sf"/>
</dbReference>
<organism evidence="1 2">
    <name type="scientific">Ancylostoma duodenale</name>
    <dbReference type="NCBI Taxonomy" id="51022"/>
    <lineage>
        <taxon>Eukaryota</taxon>
        <taxon>Metazoa</taxon>
        <taxon>Ecdysozoa</taxon>
        <taxon>Nematoda</taxon>
        <taxon>Chromadorea</taxon>
        <taxon>Rhabditida</taxon>
        <taxon>Rhabditina</taxon>
        <taxon>Rhabditomorpha</taxon>
        <taxon>Strongyloidea</taxon>
        <taxon>Ancylostomatidae</taxon>
        <taxon>Ancylostomatinae</taxon>
        <taxon>Ancylostoma</taxon>
    </lineage>
</organism>
<evidence type="ECO:0000313" key="1">
    <source>
        <dbReference type="EMBL" id="KIH67431.1"/>
    </source>
</evidence>
<dbReference type="GO" id="GO:0003676">
    <property type="term" value="F:nucleic acid binding"/>
    <property type="evidence" value="ECO:0007669"/>
    <property type="project" value="InterPro"/>
</dbReference>
<keyword evidence="2" id="KW-1185">Reference proteome</keyword>
<dbReference type="PANTHER" id="PTHR46060">
    <property type="entry name" value="MARINER MOS1 TRANSPOSASE-LIKE PROTEIN"/>
    <property type="match status" value="1"/>
</dbReference>
<sequence>MDWWNDDEERQQWRIPDKNGKRQLNINSDVYLAQRDRLHAAIKKKRPRKKNRIIFHHDNARPHVERRVVESIAKKGWKLLPHPP</sequence>
<evidence type="ECO:0008006" key="3">
    <source>
        <dbReference type="Google" id="ProtNLM"/>
    </source>
</evidence>
<name>A0A0C2HD10_9BILA</name>
<dbReference type="PANTHER" id="PTHR46060:SF1">
    <property type="entry name" value="MARINER MOS1 TRANSPOSASE-LIKE PROTEIN"/>
    <property type="match status" value="1"/>
</dbReference>
<proteinExistence type="predicted"/>
<evidence type="ECO:0000313" key="2">
    <source>
        <dbReference type="Proteomes" id="UP000054047"/>
    </source>
</evidence>
<gene>
    <name evidence="1" type="ORF">ANCDUO_02238</name>
</gene>
<dbReference type="Gene3D" id="3.30.420.10">
    <property type="entry name" value="Ribonuclease H-like superfamily/Ribonuclease H"/>
    <property type="match status" value="1"/>
</dbReference>
<dbReference type="EMBL" id="KN726700">
    <property type="protein sequence ID" value="KIH67431.1"/>
    <property type="molecule type" value="Genomic_DNA"/>
</dbReference>
<accession>A0A0C2HD10</accession>
<dbReference type="AlphaFoldDB" id="A0A0C2HD10"/>
<reference evidence="1 2" key="1">
    <citation type="submission" date="2013-12" db="EMBL/GenBank/DDBJ databases">
        <title>Draft genome of the parsitic nematode Ancylostoma duodenale.</title>
        <authorList>
            <person name="Mitreva M."/>
        </authorList>
    </citation>
    <scope>NUCLEOTIDE SEQUENCE [LARGE SCALE GENOMIC DNA]</scope>
    <source>
        <strain evidence="1 2">Zhejiang</strain>
    </source>
</reference>
<dbReference type="Proteomes" id="UP000054047">
    <property type="component" value="Unassembled WGS sequence"/>
</dbReference>
<dbReference type="OrthoDB" id="9970333at2759"/>